<evidence type="ECO:0000256" key="13">
    <source>
        <dbReference type="SAM" id="MobiDB-lite"/>
    </source>
</evidence>
<keyword evidence="9" id="KW-0156">Chromatin regulator</keyword>
<dbReference type="AlphaFoldDB" id="A0A2N1JDW8"/>
<evidence type="ECO:0000259" key="14">
    <source>
        <dbReference type="PROSITE" id="PS50280"/>
    </source>
</evidence>
<gene>
    <name evidence="15" type="primary">SET1</name>
    <name evidence="15" type="ORF">MVES_001153</name>
</gene>
<evidence type="ECO:0000256" key="11">
    <source>
        <dbReference type="ARBA" id="ARBA00030093"/>
    </source>
</evidence>
<evidence type="ECO:0000256" key="12">
    <source>
        <dbReference type="ARBA" id="ARBA00047571"/>
    </source>
</evidence>
<feature type="region of interest" description="Disordered" evidence="13">
    <location>
        <begin position="405"/>
        <end position="424"/>
    </location>
</feature>
<dbReference type="PROSITE" id="PS50280">
    <property type="entry name" value="SET"/>
    <property type="match status" value="1"/>
</dbReference>
<proteinExistence type="predicted"/>
<evidence type="ECO:0000256" key="10">
    <source>
        <dbReference type="ARBA" id="ARBA00023242"/>
    </source>
</evidence>
<dbReference type="GO" id="GO:0048188">
    <property type="term" value="C:Set1C/COMPASS complex"/>
    <property type="evidence" value="ECO:0007669"/>
    <property type="project" value="TreeGrafter"/>
</dbReference>
<feature type="region of interest" description="Disordered" evidence="13">
    <location>
        <begin position="1"/>
        <end position="59"/>
    </location>
</feature>
<dbReference type="Pfam" id="PF11767">
    <property type="entry name" value="SET_assoc"/>
    <property type="match status" value="1"/>
</dbReference>
<evidence type="ECO:0000256" key="2">
    <source>
        <dbReference type="ARBA" id="ARBA00004286"/>
    </source>
</evidence>
<dbReference type="SUPFAM" id="SSF54928">
    <property type="entry name" value="RNA-binding domain, RBD"/>
    <property type="match status" value="1"/>
</dbReference>
<evidence type="ECO:0000313" key="15">
    <source>
        <dbReference type="EMBL" id="PKI84740.1"/>
    </source>
</evidence>
<dbReference type="Pfam" id="PF00856">
    <property type="entry name" value="SET"/>
    <property type="match status" value="1"/>
</dbReference>
<dbReference type="GO" id="GO:0140999">
    <property type="term" value="F:histone H3K4 trimethyltransferase activity"/>
    <property type="evidence" value="ECO:0007669"/>
    <property type="project" value="UniProtKB-EC"/>
</dbReference>
<dbReference type="InterPro" id="IPR001214">
    <property type="entry name" value="SET_dom"/>
</dbReference>
<dbReference type="GO" id="GO:0005694">
    <property type="term" value="C:chromosome"/>
    <property type="evidence" value="ECO:0007669"/>
    <property type="project" value="UniProtKB-SubCell"/>
</dbReference>
<keyword evidence="6" id="KW-0489">Methyltransferase</keyword>
<dbReference type="InterPro" id="IPR046341">
    <property type="entry name" value="SET_dom_sf"/>
</dbReference>
<evidence type="ECO:0000256" key="6">
    <source>
        <dbReference type="ARBA" id="ARBA00022603"/>
    </source>
</evidence>
<dbReference type="GO" id="GO:0032259">
    <property type="term" value="P:methylation"/>
    <property type="evidence" value="ECO:0007669"/>
    <property type="project" value="UniProtKB-KW"/>
</dbReference>
<evidence type="ECO:0000256" key="7">
    <source>
        <dbReference type="ARBA" id="ARBA00022679"/>
    </source>
</evidence>
<keyword evidence="16" id="KW-1185">Reference proteome</keyword>
<keyword evidence="10" id="KW-0539">Nucleus</keyword>
<reference evidence="15 16" key="1">
    <citation type="submission" date="2017-10" db="EMBL/GenBank/DDBJ databases">
        <title>A novel species of cold-tolerant Malassezia isolated from bats.</title>
        <authorList>
            <person name="Lorch J.M."/>
            <person name="Palmer J.M."/>
            <person name="Vanderwolf K.J."/>
            <person name="Schmidt K.Z."/>
            <person name="Verant M.L."/>
            <person name="Weller T.J."/>
            <person name="Blehert D.S."/>
        </authorList>
    </citation>
    <scope>NUCLEOTIDE SEQUENCE [LARGE SCALE GENOMIC DNA]</scope>
    <source>
        <strain evidence="15 16">NWHC:44797-103</strain>
    </source>
</reference>
<dbReference type="Gene3D" id="3.30.70.330">
    <property type="match status" value="1"/>
</dbReference>
<dbReference type="InterPro" id="IPR024657">
    <property type="entry name" value="COMPASS_Set1_N-SET"/>
</dbReference>
<dbReference type="Proteomes" id="UP000232875">
    <property type="component" value="Unassembled WGS sequence"/>
</dbReference>
<dbReference type="SMART" id="SM00317">
    <property type="entry name" value="SET"/>
    <property type="match status" value="1"/>
</dbReference>
<dbReference type="STRING" id="2020962.A0A2N1JDW8"/>
<dbReference type="EC" id="2.1.1.354" evidence="3"/>
<evidence type="ECO:0000313" key="16">
    <source>
        <dbReference type="Proteomes" id="UP000232875"/>
    </source>
</evidence>
<accession>A0A2N1JDW8</accession>
<comment type="catalytic activity">
    <reaction evidence="12">
        <text>L-lysyl(4)-[histone H3] + 3 S-adenosyl-L-methionine = N(6),N(6),N(6)-trimethyl-L-lysyl(4)-[histone H3] + 3 S-adenosyl-L-homocysteine + 3 H(+)</text>
        <dbReference type="Rhea" id="RHEA:60260"/>
        <dbReference type="Rhea" id="RHEA-COMP:15537"/>
        <dbReference type="Rhea" id="RHEA-COMP:15547"/>
        <dbReference type="ChEBI" id="CHEBI:15378"/>
        <dbReference type="ChEBI" id="CHEBI:29969"/>
        <dbReference type="ChEBI" id="CHEBI:57856"/>
        <dbReference type="ChEBI" id="CHEBI:59789"/>
        <dbReference type="ChEBI" id="CHEBI:61961"/>
        <dbReference type="EC" id="2.1.1.354"/>
    </reaction>
</comment>
<feature type="region of interest" description="Disordered" evidence="13">
    <location>
        <begin position="196"/>
        <end position="229"/>
    </location>
</feature>
<evidence type="ECO:0000256" key="8">
    <source>
        <dbReference type="ARBA" id="ARBA00022691"/>
    </source>
</evidence>
<organism evidence="15 16">
    <name type="scientific">Malassezia vespertilionis</name>
    <dbReference type="NCBI Taxonomy" id="2020962"/>
    <lineage>
        <taxon>Eukaryota</taxon>
        <taxon>Fungi</taxon>
        <taxon>Dikarya</taxon>
        <taxon>Basidiomycota</taxon>
        <taxon>Ustilaginomycotina</taxon>
        <taxon>Malasseziomycetes</taxon>
        <taxon>Malasseziales</taxon>
        <taxon>Malasseziaceae</taxon>
        <taxon>Malassezia</taxon>
    </lineage>
</organism>
<dbReference type="InterPro" id="IPR044570">
    <property type="entry name" value="Set1-like"/>
</dbReference>
<feature type="compositionally biased region" description="Basic and acidic residues" evidence="13">
    <location>
        <begin position="448"/>
        <end position="464"/>
    </location>
</feature>
<sequence>MRAPSALPCLPHELEQDPRLKNYQTVADPQLPESKGKEMCRRYETVPRRPTTDPRSREPKLRFTKRKVRKHLDEIVYAHDKHSVGPPPPQEIVVYGLSPRISPGTILQQCRAFGVVHVSELKVDPQTGESIGIMWVQFQHGSTPRGEQDASQVASRAKEALHGHKFGTETAQACLDREKTAYKRMYRDLLGKRYSGARRRVPPPPPPPKPVSMTRKWGKTPPPKDAANRATASRAIYQTARPMHLPQDGPKAVTLRTASVLQRLASLGRPYIFLPLSAQIVDADTIRRHFAHFSPALVDSDERGWYVGFSASDTAARCKRVLDTALLEGHNVCMDVCDAPRKDMEPSTAAPFAEAPVPIKKTEWTVDELVEEAIMQLLTELQAMFLRDVKNRTLTPLLTDFFRPQGAGGQRLAQHRPSTESTAHVARRIQGQLPSFRKRPEVVAVQKNAEKPPVKPKKNWRDALDYSGDESEESLGPSTHVPSTPPPPPDPIGLGITEDEEELYYLQLLLQREANGQLAMHGTALETMVHKSGSARSEGFYRIPAAEKAMHLPDRNRAVVDTSTTGSGLASARGNRADSRRLALDMEQHKRETMTDTDILKFNQLQTRKKQLCFAKSPIHDWGLYAMETIPAGDMVIEYVGEVVRQQVADLREKMYERAGNFSTYLFRVDDDVVVDATLKGNIARLMNHCCTPNCTAKILTLQGEKRIALFAKQTILPGQELTYDYKCTHAQD</sequence>
<keyword evidence="7" id="KW-0808">Transferase</keyword>
<dbReference type="InterPro" id="IPR035979">
    <property type="entry name" value="RBD_domain_sf"/>
</dbReference>
<evidence type="ECO:0000256" key="1">
    <source>
        <dbReference type="ARBA" id="ARBA00004123"/>
    </source>
</evidence>
<feature type="compositionally biased region" description="Basic and acidic residues" evidence="13">
    <location>
        <begin position="34"/>
        <end position="59"/>
    </location>
</feature>
<keyword evidence="8" id="KW-0949">S-adenosyl-L-methionine</keyword>
<evidence type="ECO:0000256" key="5">
    <source>
        <dbReference type="ARBA" id="ARBA00022454"/>
    </source>
</evidence>
<dbReference type="OrthoDB" id="308383at2759"/>
<protein>
    <recommendedName>
        <fullName evidence="4">Histone-lysine N-methyltransferase, H3 lysine-4 specific</fullName>
        <ecNumber evidence="3">2.1.1.354</ecNumber>
    </recommendedName>
    <alternativeName>
        <fullName evidence="11">SET domain-containing protein 1</fullName>
    </alternativeName>
</protein>
<dbReference type="SUPFAM" id="SSF82199">
    <property type="entry name" value="SET domain"/>
    <property type="match status" value="1"/>
</dbReference>
<name>A0A2N1JDW8_9BASI</name>
<dbReference type="EMBL" id="KZ454988">
    <property type="protein sequence ID" value="PKI84740.1"/>
    <property type="molecule type" value="Genomic_DNA"/>
</dbReference>
<dbReference type="PANTHER" id="PTHR45814:SF2">
    <property type="entry name" value="HISTONE-LYSINE N-METHYLTRANSFERASE SETD1"/>
    <property type="match status" value="1"/>
</dbReference>
<evidence type="ECO:0000256" key="9">
    <source>
        <dbReference type="ARBA" id="ARBA00022853"/>
    </source>
</evidence>
<keyword evidence="5" id="KW-0158">Chromosome</keyword>
<feature type="region of interest" description="Disordered" evidence="13">
    <location>
        <begin position="437"/>
        <end position="495"/>
    </location>
</feature>
<comment type="subcellular location">
    <subcellularLocation>
        <location evidence="2">Chromosome</location>
    </subcellularLocation>
    <subcellularLocation>
        <location evidence="1">Nucleus</location>
    </subcellularLocation>
</comment>
<feature type="domain" description="SET" evidence="14">
    <location>
        <begin position="610"/>
        <end position="727"/>
    </location>
</feature>
<dbReference type="InterPro" id="IPR024636">
    <property type="entry name" value="SET_assoc"/>
</dbReference>
<evidence type="ECO:0000256" key="4">
    <source>
        <dbReference type="ARBA" id="ARBA00015839"/>
    </source>
</evidence>
<dbReference type="Gene3D" id="2.170.270.10">
    <property type="entry name" value="SET domain"/>
    <property type="match status" value="1"/>
</dbReference>
<dbReference type="PANTHER" id="PTHR45814">
    <property type="entry name" value="HISTONE-LYSINE N-METHYLTRANSFERASE SETD1"/>
    <property type="match status" value="1"/>
</dbReference>
<dbReference type="SMART" id="SM01291">
    <property type="entry name" value="N-SET"/>
    <property type="match status" value="1"/>
</dbReference>
<evidence type="ECO:0000256" key="3">
    <source>
        <dbReference type="ARBA" id="ARBA00012182"/>
    </source>
</evidence>
<dbReference type="GO" id="GO:0003676">
    <property type="term" value="F:nucleic acid binding"/>
    <property type="evidence" value="ECO:0007669"/>
    <property type="project" value="InterPro"/>
</dbReference>
<dbReference type="InterPro" id="IPR012677">
    <property type="entry name" value="Nucleotide-bd_a/b_plait_sf"/>
</dbReference>